<keyword evidence="2" id="KW-0540">Nuclease</keyword>
<dbReference type="Gene3D" id="3.30.230.10">
    <property type="match status" value="1"/>
</dbReference>
<keyword evidence="4" id="KW-0378">Hydrolase</keyword>
<protein>
    <submittedName>
        <fullName evidence="6">Uncharacterized protein</fullName>
    </submittedName>
</protein>
<dbReference type="NCBIfam" id="TIGR00188">
    <property type="entry name" value="rnpA"/>
    <property type="match status" value="1"/>
</dbReference>
<gene>
    <name evidence="6" type="ORF">LCGC14_2482630</name>
</gene>
<evidence type="ECO:0000256" key="1">
    <source>
        <dbReference type="ARBA" id="ARBA00022694"/>
    </source>
</evidence>
<dbReference type="GO" id="GO:0004526">
    <property type="term" value="F:ribonuclease P activity"/>
    <property type="evidence" value="ECO:0007669"/>
    <property type="project" value="InterPro"/>
</dbReference>
<sequence>TLLAEKEGVKFFRKERLKKKEEFVRLFQEGFRYHSKQYSLIVGRNNLDFVRLAVSIKKSVGNAAVRNYEKRICREIFRNRKGNFKRGYDVLIIIKHPTGKFQKSRDALEDLFAYALY</sequence>
<dbReference type="PANTHER" id="PTHR33992:SF1">
    <property type="entry name" value="RIBONUCLEASE P PROTEIN COMPONENT"/>
    <property type="match status" value="1"/>
</dbReference>
<dbReference type="InterPro" id="IPR000100">
    <property type="entry name" value="RNase_P"/>
</dbReference>
<dbReference type="InterPro" id="IPR014721">
    <property type="entry name" value="Ribsml_uS5_D2-typ_fold_subgr"/>
</dbReference>
<name>A0A0F9B802_9ZZZZ</name>
<keyword evidence="5" id="KW-0694">RNA-binding</keyword>
<dbReference type="PANTHER" id="PTHR33992">
    <property type="entry name" value="RIBONUCLEASE P PROTEIN COMPONENT"/>
    <property type="match status" value="1"/>
</dbReference>
<dbReference type="InterPro" id="IPR020568">
    <property type="entry name" value="Ribosomal_Su5_D2-typ_SF"/>
</dbReference>
<keyword evidence="3" id="KW-0255">Endonuclease</keyword>
<keyword evidence="1" id="KW-0819">tRNA processing</keyword>
<evidence type="ECO:0000256" key="4">
    <source>
        <dbReference type="ARBA" id="ARBA00022801"/>
    </source>
</evidence>
<accession>A0A0F9B802</accession>
<evidence type="ECO:0000313" key="6">
    <source>
        <dbReference type="EMBL" id="KKL17730.1"/>
    </source>
</evidence>
<dbReference type="SUPFAM" id="SSF54211">
    <property type="entry name" value="Ribosomal protein S5 domain 2-like"/>
    <property type="match status" value="1"/>
</dbReference>
<evidence type="ECO:0000256" key="5">
    <source>
        <dbReference type="ARBA" id="ARBA00022884"/>
    </source>
</evidence>
<dbReference type="GO" id="GO:0000049">
    <property type="term" value="F:tRNA binding"/>
    <property type="evidence" value="ECO:0007669"/>
    <property type="project" value="InterPro"/>
</dbReference>
<reference evidence="6" key="1">
    <citation type="journal article" date="2015" name="Nature">
        <title>Complex archaea that bridge the gap between prokaryotes and eukaryotes.</title>
        <authorList>
            <person name="Spang A."/>
            <person name="Saw J.H."/>
            <person name="Jorgensen S.L."/>
            <person name="Zaremba-Niedzwiedzka K."/>
            <person name="Martijn J."/>
            <person name="Lind A.E."/>
            <person name="van Eijk R."/>
            <person name="Schleper C."/>
            <person name="Guy L."/>
            <person name="Ettema T.J."/>
        </authorList>
    </citation>
    <scope>NUCLEOTIDE SEQUENCE</scope>
</reference>
<dbReference type="Pfam" id="PF00825">
    <property type="entry name" value="Ribonuclease_P"/>
    <property type="match status" value="1"/>
</dbReference>
<dbReference type="GO" id="GO:0042781">
    <property type="term" value="F:3'-tRNA processing endoribonuclease activity"/>
    <property type="evidence" value="ECO:0007669"/>
    <property type="project" value="TreeGrafter"/>
</dbReference>
<dbReference type="GO" id="GO:0030677">
    <property type="term" value="C:ribonuclease P complex"/>
    <property type="evidence" value="ECO:0007669"/>
    <property type="project" value="TreeGrafter"/>
</dbReference>
<proteinExistence type="inferred from homology"/>
<evidence type="ECO:0000256" key="3">
    <source>
        <dbReference type="ARBA" id="ARBA00022759"/>
    </source>
</evidence>
<comment type="caution">
    <text evidence="6">The sequence shown here is derived from an EMBL/GenBank/DDBJ whole genome shotgun (WGS) entry which is preliminary data.</text>
</comment>
<dbReference type="AlphaFoldDB" id="A0A0F9B802"/>
<organism evidence="6">
    <name type="scientific">marine sediment metagenome</name>
    <dbReference type="NCBI Taxonomy" id="412755"/>
    <lineage>
        <taxon>unclassified sequences</taxon>
        <taxon>metagenomes</taxon>
        <taxon>ecological metagenomes</taxon>
    </lineage>
</organism>
<evidence type="ECO:0000256" key="2">
    <source>
        <dbReference type="ARBA" id="ARBA00022722"/>
    </source>
</evidence>
<feature type="non-terminal residue" evidence="6">
    <location>
        <position position="1"/>
    </location>
</feature>
<dbReference type="HAMAP" id="MF_00227">
    <property type="entry name" value="RNase_P"/>
    <property type="match status" value="1"/>
</dbReference>
<dbReference type="EMBL" id="LAZR01039143">
    <property type="protein sequence ID" value="KKL17730.1"/>
    <property type="molecule type" value="Genomic_DNA"/>
</dbReference>